<protein>
    <recommendedName>
        <fullName evidence="4">Fimbrial assembly protein</fullName>
    </recommendedName>
</protein>
<feature type="transmembrane region" description="Helical" evidence="1">
    <location>
        <begin position="29"/>
        <end position="46"/>
    </location>
</feature>
<gene>
    <name evidence="2" type="ORF">A2799_04005</name>
</gene>
<dbReference type="AlphaFoldDB" id="A0A1F7GHI6"/>
<proteinExistence type="predicted"/>
<evidence type="ECO:0000256" key="1">
    <source>
        <dbReference type="SAM" id="Phobius"/>
    </source>
</evidence>
<dbReference type="EMBL" id="MFZH01000032">
    <property type="protein sequence ID" value="OGK18448.1"/>
    <property type="molecule type" value="Genomic_DNA"/>
</dbReference>
<evidence type="ECO:0000313" key="3">
    <source>
        <dbReference type="Proteomes" id="UP000176850"/>
    </source>
</evidence>
<evidence type="ECO:0008006" key="4">
    <source>
        <dbReference type="Google" id="ProtNLM"/>
    </source>
</evidence>
<keyword evidence="1" id="KW-0812">Transmembrane</keyword>
<evidence type="ECO:0000313" key="2">
    <source>
        <dbReference type="EMBL" id="OGK18448.1"/>
    </source>
</evidence>
<name>A0A1F7GHI6_9BACT</name>
<dbReference type="Proteomes" id="UP000176850">
    <property type="component" value="Unassembled WGS sequence"/>
</dbReference>
<comment type="caution">
    <text evidence="2">The sequence shown here is derived from an EMBL/GenBank/DDBJ whole genome shotgun (WGS) entry which is preliminary data.</text>
</comment>
<reference evidence="2 3" key="1">
    <citation type="journal article" date="2016" name="Nat. Commun.">
        <title>Thousands of microbial genomes shed light on interconnected biogeochemical processes in an aquifer system.</title>
        <authorList>
            <person name="Anantharaman K."/>
            <person name="Brown C.T."/>
            <person name="Hug L.A."/>
            <person name="Sharon I."/>
            <person name="Castelle C.J."/>
            <person name="Probst A.J."/>
            <person name="Thomas B.C."/>
            <person name="Singh A."/>
            <person name="Wilkins M.J."/>
            <person name="Karaoz U."/>
            <person name="Brodie E.L."/>
            <person name="Williams K.H."/>
            <person name="Hubbard S.S."/>
            <person name="Banfield J.F."/>
        </authorList>
    </citation>
    <scope>NUCLEOTIDE SEQUENCE [LARGE SCALE GENOMIC DNA]</scope>
</reference>
<keyword evidence="1" id="KW-1133">Transmembrane helix</keyword>
<organism evidence="2 3">
    <name type="scientific">Candidatus Roizmanbacteria bacterium RIFCSPHIGHO2_01_FULL_39_24</name>
    <dbReference type="NCBI Taxonomy" id="1802032"/>
    <lineage>
        <taxon>Bacteria</taxon>
        <taxon>Candidatus Roizmaniibacteriota</taxon>
    </lineage>
</organism>
<keyword evidence="1" id="KW-0472">Membrane</keyword>
<accession>A0A1F7GHI6</accession>
<sequence length="188" mass="21043">MAIKKRINLLHVRDVDARVETFFSYLRKATMILGICTVVVFGILFYKKTTVEAEYTTQLAQKEALLKESSQLESQARRLQYVSTKSRDLAKLLGSDPTFMNYFALLQGALPTNSGNPIINSFAVTKEKTFSALLSFLTYESAYLFLSNVESQQFSSVFKTLTVDSISFAIIENNVDTAVSINLSGTFK</sequence>